<dbReference type="SUPFAM" id="SSF46689">
    <property type="entry name" value="Homeodomain-like"/>
    <property type="match status" value="1"/>
</dbReference>
<proteinExistence type="predicted"/>
<dbReference type="PATRIC" id="fig|442562.3.peg.198"/>
<comment type="caution">
    <text evidence="6">The sequence shown here is derived from an EMBL/GenBank/DDBJ whole genome shotgun (WGS) entry which is preliminary data.</text>
</comment>
<evidence type="ECO:0000313" key="6">
    <source>
        <dbReference type="EMBL" id="EYD78215.1"/>
    </source>
</evidence>
<dbReference type="InterPro" id="IPR023772">
    <property type="entry name" value="DNA-bd_HTH_TetR-type_CS"/>
</dbReference>
<keyword evidence="1" id="KW-0805">Transcription regulation</keyword>
<dbReference type="PROSITE" id="PS01081">
    <property type="entry name" value="HTH_TETR_1"/>
    <property type="match status" value="1"/>
</dbReference>
<dbReference type="Pfam" id="PF00440">
    <property type="entry name" value="TetR_N"/>
    <property type="match status" value="1"/>
</dbReference>
<dbReference type="InterPro" id="IPR050109">
    <property type="entry name" value="HTH-type_TetR-like_transc_reg"/>
</dbReference>
<evidence type="ECO:0000259" key="5">
    <source>
        <dbReference type="PROSITE" id="PS50977"/>
    </source>
</evidence>
<dbReference type="InterPro" id="IPR009057">
    <property type="entry name" value="Homeodomain-like_sf"/>
</dbReference>
<dbReference type="Proteomes" id="UP000019666">
    <property type="component" value="Unassembled WGS sequence"/>
</dbReference>
<dbReference type="Gene3D" id="1.10.357.10">
    <property type="entry name" value="Tetracycline Repressor, domain 2"/>
    <property type="match status" value="1"/>
</dbReference>
<name>A0A017HV61_9RHOB</name>
<keyword evidence="7" id="KW-1185">Reference proteome</keyword>
<dbReference type="FunFam" id="1.10.10.60:FF:000141">
    <property type="entry name" value="TetR family transcriptional regulator"/>
    <property type="match status" value="1"/>
</dbReference>
<evidence type="ECO:0000256" key="1">
    <source>
        <dbReference type="ARBA" id="ARBA00023015"/>
    </source>
</evidence>
<dbReference type="InterPro" id="IPR039536">
    <property type="entry name" value="TetR_C_Proteobacteria"/>
</dbReference>
<dbReference type="PRINTS" id="PR00455">
    <property type="entry name" value="HTHTETR"/>
</dbReference>
<feature type="DNA-binding region" description="H-T-H motif" evidence="4">
    <location>
        <begin position="45"/>
        <end position="64"/>
    </location>
</feature>
<sequence length="161" mass="18458">MVADLPTDCEDLRRRHAAGEDPRKREQILQGARQVFMEQGYDAASMDDIRRAAGVSKGTLYVYFANKEELFISLIAEERERLFFDADQFLQGDRPLEEKLRVYARRATEAICSDDVIRAQRIVIATAERMPDLGKRFFDRGRGARRTGCAPSSRGRWRRGG</sequence>
<dbReference type="GO" id="GO:0000976">
    <property type="term" value="F:transcription cis-regulatory region binding"/>
    <property type="evidence" value="ECO:0007669"/>
    <property type="project" value="TreeGrafter"/>
</dbReference>
<evidence type="ECO:0000256" key="4">
    <source>
        <dbReference type="PROSITE-ProRule" id="PRU00335"/>
    </source>
</evidence>
<dbReference type="Pfam" id="PF14246">
    <property type="entry name" value="TetR_C_7"/>
    <property type="match status" value="1"/>
</dbReference>
<evidence type="ECO:0000256" key="2">
    <source>
        <dbReference type="ARBA" id="ARBA00023125"/>
    </source>
</evidence>
<dbReference type="PANTHER" id="PTHR30055:SF146">
    <property type="entry name" value="HTH-TYPE TRANSCRIPTIONAL DUAL REGULATOR CECR"/>
    <property type="match status" value="1"/>
</dbReference>
<dbReference type="GO" id="GO:0003700">
    <property type="term" value="F:DNA-binding transcription factor activity"/>
    <property type="evidence" value="ECO:0007669"/>
    <property type="project" value="TreeGrafter"/>
</dbReference>
<dbReference type="HOGENOM" id="CLU_1642450_0_0_5"/>
<feature type="domain" description="HTH tetR-type" evidence="5">
    <location>
        <begin position="22"/>
        <end position="82"/>
    </location>
</feature>
<keyword evidence="2 4" id="KW-0238">DNA-binding</keyword>
<organism evidence="6 7">
    <name type="scientific">Rubellimicrobium mesophilum DSM 19309</name>
    <dbReference type="NCBI Taxonomy" id="442562"/>
    <lineage>
        <taxon>Bacteria</taxon>
        <taxon>Pseudomonadati</taxon>
        <taxon>Pseudomonadota</taxon>
        <taxon>Alphaproteobacteria</taxon>
        <taxon>Rhodobacterales</taxon>
        <taxon>Roseobacteraceae</taxon>
        <taxon>Rubellimicrobium</taxon>
    </lineage>
</organism>
<gene>
    <name evidence="6" type="ORF">Rumeso_00197</name>
</gene>
<dbReference type="InterPro" id="IPR001647">
    <property type="entry name" value="HTH_TetR"/>
</dbReference>
<keyword evidence="3" id="KW-0804">Transcription</keyword>
<dbReference type="STRING" id="442562.Rumeso_00197"/>
<evidence type="ECO:0000256" key="3">
    <source>
        <dbReference type="ARBA" id="ARBA00023163"/>
    </source>
</evidence>
<dbReference type="PROSITE" id="PS50977">
    <property type="entry name" value="HTH_TETR_2"/>
    <property type="match status" value="1"/>
</dbReference>
<reference evidence="6 7" key="1">
    <citation type="submission" date="2013-02" db="EMBL/GenBank/DDBJ databases">
        <authorList>
            <person name="Fiebig A."/>
            <person name="Goeker M."/>
            <person name="Klenk H.-P.P."/>
        </authorList>
    </citation>
    <scope>NUCLEOTIDE SEQUENCE [LARGE SCALE GENOMIC DNA]</scope>
    <source>
        <strain evidence="6 7">DSM 19309</strain>
    </source>
</reference>
<dbReference type="EMBL" id="AOSK01000006">
    <property type="protein sequence ID" value="EYD78215.1"/>
    <property type="molecule type" value="Genomic_DNA"/>
</dbReference>
<accession>A0A017HV61</accession>
<protein>
    <submittedName>
        <fullName evidence="6">Transcriptional regulator, TetR family</fullName>
    </submittedName>
</protein>
<dbReference type="PANTHER" id="PTHR30055">
    <property type="entry name" value="HTH-TYPE TRANSCRIPTIONAL REGULATOR RUTR"/>
    <property type="match status" value="1"/>
</dbReference>
<evidence type="ECO:0000313" key="7">
    <source>
        <dbReference type="Proteomes" id="UP000019666"/>
    </source>
</evidence>
<dbReference type="AlphaFoldDB" id="A0A017HV61"/>